<evidence type="ECO:0000313" key="3">
    <source>
        <dbReference type="Proteomes" id="UP001546774"/>
    </source>
</evidence>
<dbReference type="EMBL" id="JBBMFS010000005">
    <property type="protein sequence ID" value="MEQ2554766.1"/>
    <property type="molecule type" value="Genomic_DNA"/>
</dbReference>
<sequence>MYRITDDRQQQCLEKFFAKEKTWYPDYFGCKFAAYMMFFCGIIGWLFPYQAEWVSIHESIKTYGIYTMIYLLGFSFYSQMFTSYKDSKRNRNLGEILQNLPVSSVQTAIFKAKKTLKICGRIAVIAAAGQTFFAIVALHTFSIENILIPLAVLYVLPAGICAVEIAVELWKGQTPVRFKKADR</sequence>
<keyword evidence="3" id="KW-1185">Reference proteome</keyword>
<keyword evidence="1" id="KW-0472">Membrane</keyword>
<evidence type="ECO:0000256" key="1">
    <source>
        <dbReference type="SAM" id="Phobius"/>
    </source>
</evidence>
<protein>
    <recommendedName>
        <fullName evidence="4">DUF3278 domain-containing protein</fullName>
    </recommendedName>
</protein>
<feature type="transmembrane region" description="Helical" evidence="1">
    <location>
        <begin position="118"/>
        <end position="140"/>
    </location>
</feature>
<dbReference type="Proteomes" id="UP001546774">
    <property type="component" value="Unassembled WGS sequence"/>
</dbReference>
<feature type="transmembrane region" description="Helical" evidence="1">
    <location>
        <begin position="63"/>
        <end position="81"/>
    </location>
</feature>
<keyword evidence="1" id="KW-0812">Transmembrane</keyword>
<proteinExistence type="predicted"/>
<feature type="transmembrane region" description="Helical" evidence="1">
    <location>
        <begin position="146"/>
        <end position="170"/>
    </location>
</feature>
<name>A0ABV1H522_9FIRM</name>
<reference evidence="2" key="1">
    <citation type="submission" date="2024-03" db="EMBL/GenBank/DDBJ databases">
        <title>Human intestinal bacterial collection.</title>
        <authorList>
            <person name="Pauvert C."/>
            <person name="Hitch T.C.A."/>
            <person name="Clavel T."/>
        </authorList>
    </citation>
    <scope>NUCLEOTIDE SEQUENCE [LARGE SCALE GENOMIC DNA]</scope>
    <source>
        <strain evidence="2">CLA-AA-H89B</strain>
    </source>
</reference>
<comment type="caution">
    <text evidence="2">The sequence shown here is derived from an EMBL/GenBank/DDBJ whole genome shotgun (WGS) entry which is preliminary data.</text>
</comment>
<feature type="transmembrane region" description="Helical" evidence="1">
    <location>
        <begin position="32"/>
        <end position="51"/>
    </location>
</feature>
<gene>
    <name evidence="2" type="ORF">WMO37_06990</name>
</gene>
<evidence type="ECO:0008006" key="4">
    <source>
        <dbReference type="Google" id="ProtNLM"/>
    </source>
</evidence>
<keyword evidence="1" id="KW-1133">Transmembrane helix</keyword>
<evidence type="ECO:0000313" key="2">
    <source>
        <dbReference type="EMBL" id="MEQ2554766.1"/>
    </source>
</evidence>
<accession>A0ABV1H522</accession>
<organism evidence="2 3">
    <name type="scientific">Lachnospira intestinalis</name>
    <dbReference type="NCBI Taxonomy" id="3133158"/>
    <lineage>
        <taxon>Bacteria</taxon>
        <taxon>Bacillati</taxon>
        <taxon>Bacillota</taxon>
        <taxon>Clostridia</taxon>
        <taxon>Lachnospirales</taxon>
        <taxon>Lachnospiraceae</taxon>
        <taxon>Lachnospira</taxon>
    </lineage>
</organism>